<proteinExistence type="predicted"/>
<dbReference type="PANTHER" id="PTHR38785">
    <property type="entry name" value="HOMOLOG OF VIRK"/>
    <property type="match status" value="1"/>
</dbReference>
<dbReference type="OrthoDB" id="6835762at2"/>
<organism evidence="1 2">
    <name type="scientific">Orbus hercynius</name>
    <dbReference type="NCBI Taxonomy" id="593135"/>
    <lineage>
        <taxon>Bacteria</taxon>
        <taxon>Pseudomonadati</taxon>
        <taxon>Pseudomonadota</taxon>
        <taxon>Gammaproteobacteria</taxon>
        <taxon>Orbales</taxon>
        <taxon>Orbaceae</taxon>
        <taxon>Orbus</taxon>
    </lineage>
</organism>
<dbReference type="Proteomes" id="UP000278542">
    <property type="component" value="Unassembled WGS sequence"/>
</dbReference>
<keyword evidence="2" id="KW-1185">Reference proteome</keyword>
<protein>
    <recommendedName>
        <fullName evidence="3">DUF535 domain-containing protein</fullName>
    </recommendedName>
</protein>
<dbReference type="EMBL" id="RBWY01000001">
    <property type="protein sequence ID" value="RKS87800.1"/>
    <property type="molecule type" value="Genomic_DNA"/>
</dbReference>
<dbReference type="Pfam" id="PF04393">
    <property type="entry name" value="DUF535"/>
    <property type="match status" value="1"/>
</dbReference>
<comment type="caution">
    <text evidence="1">The sequence shown here is derived from an EMBL/GenBank/DDBJ whole genome shotgun (WGS) entry which is preliminary data.</text>
</comment>
<sequence length="313" mass="36795">MNNIRNITAPKNKLVLFKWLYSGQLKLNPLWQKWSYRCKFVLRSLLINPRTFTWLQHLANYRLLGDYLARQTNLPCKLQRPYLSSCMSNKMCLQALVYHYDFLAAHNDKMTHAFYGEQPYRLAEFTAKNDETISLFIHAEDKYAREGELSISMYDQNQVDLATLTFSIIEYQGKSTLFIAGLQGSNFKDARSAIQQATKACYGLFPKRLVVESTLILANVLKLEQIVAVSNQTHIYNNWRYKKRFQRLHSDYNEFWQTLDGQEDNNKLFVIPNTINRKPLEEIASKKRSEYRNRYALLDNLVDNIHQQLSPLQ</sequence>
<dbReference type="InterPro" id="IPR007488">
    <property type="entry name" value="DUF535"/>
</dbReference>
<dbReference type="GO" id="GO:0006974">
    <property type="term" value="P:DNA damage response"/>
    <property type="evidence" value="ECO:0007669"/>
    <property type="project" value="TreeGrafter"/>
</dbReference>
<evidence type="ECO:0000313" key="1">
    <source>
        <dbReference type="EMBL" id="RKS87800.1"/>
    </source>
</evidence>
<accession>A0A495RKH4</accession>
<dbReference type="PANTHER" id="PTHR38785:SF1">
    <property type="entry name" value="HOMOLOG OF VIRK"/>
    <property type="match status" value="1"/>
</dbReference>
<evidence type="ECO:0000313" key="2">
    <source>
        <dbReference type="Proteomes" id="UP000278542"/>
    </source>
</evidence>
<dbReference type="RefSeq" id="WP_121144669.1">
    <property type="nucleotide sequence ID" value="NZ_RBWY01000001.1"/>
</dbReference>
<gene>
    <name evidence="1" type="ORF">DES39_1044</name>
</gene>
<evidence type="ECO:0008006" key="3">
    <source>
        <dbReference type="Google" id="ProtNLM"/>
    </source>
</evidence>
<reference evidence="1 2" key="1">
    <citation type="submission" date="2018-10" db="EMBL/GenBank/DDBJ databases">
        <title>Genomic Encyclopedia of Type Strains, Phase IV (KMG-IV): sequencing the most valuable type-strain genomes for metagenomic binning, comparative biology and taxonomic classification.</title>
        <authorList>
            <person name="Goeker M."/>
        </authorList>
    </citation>
    <scope>NUCLEOTIDE SEQUENCE [LARGE SCALE GENOMIC DNA]</scope>
    <source>
        <strain evidence="1 2">DSM 22228</strain>
    </source>
</reference>
<dbReference type="AlphaFoldDB" id="A0A495RKH4"/>
<name>A0A495RKH4_9GAMM</name>